<dbReference type="PANTHER" id="PTHR30037">
    <property type="entry name" value="DNA-3-METHYLADENINE GLYCOSYLASE 1"/>
    <property type="match status" value="1"/>
</dbReference>
<dbReference type="SUPFAM" id="SSF48150">
    <property type="entry name" value="DNA-glycosylase"/>
    <property type="match status" value="1"/>
</dbReference>
<protein>
    <submittedName>
        <fullName evidence="1">DNA-3-methyladenine glycosylase I</fullName>
    </submittedName>
</protein>
<dbReference type="Pfam" id="PF03352">
    <property type="entry name" value="Adenine_glyco"/>
    <property type="match status" value="1"/>
</dbReference>
<gene>
    <name evidence="1" type="ORF">IDM48_05440</name>
</gene>
<accession>A0A7H2BMD3</accession>
<dbReference type="PANTHER" id="PTHR30037:SF4">
    <property type="entry name" value="DNA-3-METHYLADENINE GLYCOSYLASE I"/>
    <property type="match status" value="1"/>
</dbReference>
<evidence type="ECO:0000313" key="2">
    <source>
        <dbReference type="Proteomes" id="UP000516421"/>
    </source>
</evidence>
<dbReference type="KEGG" id="rama:IDM48_05440"/>
<dbReference type="InterPro" id="IPR052891">
    <property type="entry name" value="DNA-3mA_glycosylase"/>
</dbReference>
<dbReference type="AlphaFoldDB" id="A0A7H2BMD3"/>
<sequence length="186" mass="21355">MIEIHLQQTHKYAPSLARPRWVRGELTETYYRKEWSQVSLVQEEIFEQLCLLTFQVGLGFETVLKHRSAIATALCNFDLDALANLTDEDLIKICMDPAVIRNLQKFRACRDNAQIIVKHEINLAQIFMDTFENYPTVSDYESLPQYCEESIELAKELTGLGIKFWGPTVLCSVAQALGLIRVIEEN</sequence>
<dbReference type="InterPro" id="IPR011257">
    <property type="entry name" value="DNA_glycosylase"/>
</dbReference>
<reference evidence="1 2" key="1">
    <citation type="submission" date="2020-09" db="EMBL/GenBank/DDBJ databases">
        <title>Investigation of environmental microbe.</title>
        <authorList>
            <person name="Ou Y."/>
            <person name="Kang Q."/>
        </authorList>
    </citation>
    <scope>NUCLEOTIDE SEQUENCE [LARGE SCALE GENOMIC DNA]</scope>
    <source>
        <strain evidence="1 2">KJZ-9</strain>
    </source>
</reference>
<dbReference type="InterPro" id="IPR005019">
    <property type="entry name" value="Adenine_glyco"/>
</dbReference>
<dbReference type="Gene3D" id="1.10.340.30">
    <property type="entry name" value="Hypothetical protein, domain 2"/>
    <property type="match status" value="1"/>
</dbReference>
<dbReference type="EMBL" id="CP061538">
    <property type="protein sequence ID" value="QNV40829.1"/>
    <property type="molecule type" value="Genomic_DNA"/>
</dbReference>
<keyword evidence="2" id="KW-1185">Reference proteome</keyword>
<dbReference type="GO" id="GO:0006284">
    <property type="term" value="P:base-excision repair"/>
    <property type="evidence" value="ECO:0007669"/>
    <property type="project" value="InterPro"/>
</dbReference>
<organism evidence="1 2">
    <name type="scientific">Rothia amarae</name>
    <dbReference type="NCBI Taxonomy" id="169480"/>
    <lineage>
        <taxon>Bacteria</taxon>
        <taxon>Bacillati</taxon>
        <taxon>Actinomycetota</taxon>
        <taxon>Actinomycetes</taxon>
        <taxon>Micrococcales</taxon>
        <taxon>Micrococcaceae</taxon>
        <taxon>Rothia</taxon>
    </lineage>
</organism>
<proteinExistence type="predicted"/>
<name>A0A7H2BMD3_9MICC</name>
<evidence type="ECO:0000313" key="1">
    <source>
        <dbReference type="EMBL" id="QNV40829.1"/>
    </source>
</evidence>
<dbReference type="RefSeq" id="WP_186303204.1">
    <property type="nucleotide sequence ID" value="NZ_CP061538.1"/>
</dbReference>
<dbReference type="Proteomes" id="UP000516421">
    <property type="component" value="Chromosome"/>
</dbReference>
<dbReference type="GO" id="GO:0008725">
    <property type="term" value="F:DNA-3-methyladenine glycosylase activity"/>
    <property type="evidence" value="ECO:0007669"/>
    <property type="project" value="InterPro"/>
</dbReference>